<proteinExistence type="predicted"/>
<protein>
    <submittedName>
        <fullName evidence="3">Uncharacterized protein</fullName>
    </submittedName>
</protein>
<evidence type="ECO:0000256" key="2">
    <source>
        <dbReference type="SAM" id="Phobius"/>
    </source>
</evidence>
<sequence length="135" mass="14919">MGPELYFMFVSRVSRVIRTHRGRIAFSQVGSLYIHRRPVKTEPFDPVCGGRVFLCFGFLYAVIAEWFAWRLFTVFLSEFTLFPGRPTASGRTPGRPVEEADRAGRAGSRASGWSAAGKASQKGGKADPSRSNGRS</sequence>
<evidence type="ECO:0000313" key="4">
    <source>
        <dbReference type="Proteomes" id="UP001212326"/>
    </source>
</evidence>
<gene>
    <name evidence="3" type="ORF">O1G22_18780</name>
</gene>
<keyword evidence="2" id="KW-0472">Membrane</keyword>
<organism evidence="3 4">
    <name type="scientific">Streptomyces camelliae</name>
    <dbReference type="NCBI Taxonomy" id="3004093"/>
    <lineage>
        <taxon>Bacteria</taxon>
        <taxon>Bacillati</taxon>
        <taxon>Actinomycetota</taxon>
        <taxon>Actinomycetes</taxon>
        <taxon>Kitasatosporales</taxon>
        <taxon>Streptomycetaceae</taxon>
        <taxon>Streptomyces</taxon>
    </lineage>
</organism>
<evidence type="ECO:0000256" key="1">
    <source>
        <dbReference type="SAM" id="MobiDB-lite"/>
    </source>
</evidence>
<feature type="compositionally biased region" description="Low complexity" evidence="1">
    <location>
        <begin position="105"/>
        <end position="123"/>
    </location>
</feature>
<keyword evidence="4" id="KW-1185">Reference proteome</keyword>
<dbReference type="Proteomes" id="UP001212326">
    <property type="component" value="Chromosome"/>
</dbReference>
<keyword evidence="2" id="KW-0812">Transmembrane</keyword>
<feature type="region of interest" description="Disordered" evidence="1">
    <location>
        <begin position="83"/>
        <end position="135"/>
    </location>
</feature>
<keyword evidence="2" id="KW-1133">Transmembrane helix</keyword>
<name>A0ABY7P7B5_9ACTN</name>
<feature type="transmembrane region" description="Helical" evidence="2">
    <location>
        <begin position="50"/>
        <end position="69"/>
    </location>
</feature>
<reference evidence="3 4" key="1">
    <citation type="submission" date="2022-12" db="EMBL/GenBank/DDBJ databases">
        <authorList>
            <person name="Mo P."/>
        </authorList>
    </citation>
    <scope>NUCLEOTIDE SEQUENCE [LARGE SCALE GENOMIC DNA]</scope>
    <source>
        <strain evidence="3 4">HUAS 2-6</strain>
    </source>
</reference>
<accession>A0ABY7P7B5</accession>
<evidence type="ECO:0000313" key="3">
    <source>
        <dbReference type="EMBL" id="WBO64736.1"/>
    </source>
</evidence>
<dbReference type="RefSeq" id="WP_270082394.1">
    <property type="nucleotide sequence ID" value="NZ_CP115300.1"/>
</dbReference>
<dbReference type="EMBL" id="CP115300">
    <property type="protein sequence ID" value="WBO64736.1"/>
    <property type="molecule type" value="Genomic_DNA"/>
</dbReference>